<sequence length="39" mass="4166">MSEQQEAPAEQPLGGVLVMTATAEVIRPAVEGEQENEEP</sequence>
<organism evidence="1 2">
    <name type="scientific">Actinoplanes campanulatus</name>
    <dbReference type="NCBI Taxonomy" id="113559"/>
    <lineage>
        <taxon>Bacteria</taxon>
        <taxon>Bacillati</taxon>
        <taxon>Actinomycetota</taxon>
        <taxon>Actinomycetes</taxon>
        <taxon>Micromonosporales</taxon>
        <taxon>Micromonosporaceae</taxon>
        <taxon>Actinoplanes</taxon>
    </lineage>
</organism>
<dbReference type="AlphaFoldDB" id="A0A7W5FI09"/>
<evidence type="ECO:0000313" key="2">
    <source>
        <dbReference type="Proteomes" id="UP000590749"/>
    </source>
</evidence>
<evidence type="ECO:0000313" key="1">
    <source>
        <dbReference type="EMBL" id="MBB3098995.1"/>
    </source>
</evidence>
<accession>A0A7W5FI09</accession>
<dbReference type="EMBL" id="JACHXF010000017">
    <property type="protein sequence ID" value="MBB3098995.1"/>
    <property type="molecule type" value="Genomic_DNA"/>
</dbReference>
<proteinExistence type="predicted"/>
<protein>
    <submittedName>
        <fullName evidence="1">Uncharacterized protein</fullName>
    </submittedName>
</protein>
<reference evidence="1 2" key="1">
    <citation type="submission" date="2020-08" db="EMBL/GenBank/DDBJ databases">
        <title>Genomic Encyclopedia of Type Strains, Phase III (KMG-III): the genomes of soil and plant-associated and newly described type strains.</title>
        <authorList>
            <person name="Whitman W."/>
        </authorList>
    </citation>
    <scope>NUCLEOTIDE SEQUENCE [LARGE SCALE GENOMIC DNA]</scope>
    <source>
        <strain evidence="1 2">CECT 3287</strain>
    </source>
</reference>
<comment type="caution">
    <text evidence="1">The sequence shown here is derived from an EMBL/GenBank/DDBJ whole genome shotgun (WGS) entry which is preliminary data.</text>
</comment>
<gene>
    <name evidence="1" type="ORF">FHR83_006701</name>
</gene>
<dbReference type="Proteomes" id="UP000590749">
    <property type="component" value="Unassembled WGS sequence"/>
</dbReference>
<keyword evidence="2" id="KW-1185">Reference proteome</keyword>
<name>A0A7W5FI09_9ACTN</name>